<protein>
    <recommendedName>
        <fullName evidence="4">Translation initiation factor IF-2</fullName>
    </recommendedName>
</protein>
<keyword evidence="3" id="KW-1185">Reference proteome</keyword>
<proteinExistence type="predicted"/>
<gene>
    <name evidence="2" type="ORF">AB0E65_19055</name>
</gene>
<accession>A0ABV2YKN0</accession>
<organism evidence="2 3">
    <name type="scientific">Streptomyces fragilis</name>
    <dbReference type="NCBI Taxonomy" id="67301"/>
    <lineage>
        <taxon>Bacteria</taxon>
        <taxon>Bacillati</taxon>
        <taxon>Actinomycetota</taxon>
        <taxon>Actinomycetes</taxon>
        <taxon>Kitasatosporales</taxon>
        <taxon>Streptomycetaceae</taxon>
        <taxon>Streptomyces</taxon>
    </lineage>
</organism>
<evidence type="ECO:0008006" key="4">
    <source>
        <dbReference type="Google" id="ProtNLM"/>
    </source>
</evidence>
<evidence type="ECO:0000256" key="1">
    <source>
        <dbReference type="SAM" id="MobiDB-lite"/>
    </source>
</evidence>
<dbReference type="RefSeq" id="WP_108956841.1">
    <property type="nucleotide sequence ID" value="NZ_BEVZ01000009.1"/>
</dbReference>
<evidence type="ECO:0000313" key="2">
    <source>
        <dbReference type="EMBL" id="MEU3556286.1"/>
    </source>
</evidence>
<sequence>MLTDHANGRLSLWRRVRAHAVPPSMIETATARREAGDWAGACAAARVDVDLDLRALARRHGRDFAARLRSDLRRLAPDLLRWHLPRIAPDGLLRPGLTVPLVRYDGAAGEGVGAAARGPVSLVVRTHPAWADAGQRLSLALWDPSARDAASRRHPHPSPSRRHRLDLHRHLWDATRSGELPARSTNGAPPADRDAWPEPLRALPPGRRYAVGRWADEAGLVLDAEDLGPAGSVLVRLGGKGRLMLDVARDGGGTWRIAGARRPRQAAAAGLPVLPDAATWVPPDLALLAAGLVEPHELHPLVAAALAPGHPPATAGAPARRAEEPGVVECRGEFHRIAQVDGVLAPLDHGPVELRREALLVALGGPPLPCLRAVDEALRSPQCLPGVRERLAHGDTDGALEIVTTLLGPQAVLREGELLDALAAAVEQRAVHGLFRAGLTLSDRLEGVPRHVLAAPTTPSHRRAVRRRAGEAAHR</sequence>
<reference evidence="2 3" key="1">
    <citation type="submission" date="2024-06" db="EMBL/GenBank/DDBJ databases">
        <title>The Natural Products Discovery Center: Release of the First 8490 Sequenced Strains for Exploring Actinobacteria Biosynthetic Diversity.</title>
        <authorList>
            <person name="Kalkreuter E."/>
            <person name="Kautsar S.A."/>
            <person name="Yang D."/>
            <person name="Bader C.D."/>
            <person name="Teijaro C.N."/>
            <person name="Fluegel L."/>
            <person name="Davis C.M."/>
            <person name="Simpson J.R."/>
            <person name="Lauterbach L."/>
            <person name="Steele A.D."/>
            <person name="Gui C."/>
            <person name="Meng S."/>
            <person name="Li G."/>
            <person name="Viehrig K."/>
            <person name="Ye F."/>
            <person name="Su P."/>
            <person name="Kiefer A.F."/>
            <person name="Nichols A."/>
            <person name="Cepeda A.J."/>
            <person name="Yan W."/>
            <person name="Fan B."/>
            <person name="Jiang Y."/>
            <person name="Adhikari A."/>
            <person name="Zheng C.-J."/>
            <person name="Schuster L."/>
            <person name="Cowan T.M."/>
            <person name="Smanski M.J."/>
            <person name="Chevrette M.G."/>
            <person name="De Carvalho L.P.S."/>
            <person name="Shen B."/>
        </authorList>
    </citation>
    <scope>NUCLEOTIDE SEQUENCE [LARGE SCALE GENOMIC DNA]</scope>
    <source>
        <strain evidence="2 3">NPDC038104</strain>
    </source>
</reference>
<dbReference type="EMBL" id="JBEZUR010000030">
    <property type="protein sequence ID" value="MEU3556286.1"/>
    <property type="molecule type" value="Genomic_DNA"/>
</dbReference>
<name>A0ABV2YKN0_9ACTN</name>
<evidence type="ECO:0000313" key="3">
    <source>
        <dbReference type="Proteomes" id="UP001550850"/>
    </source>
</evidence>
<comment type="caution">
    <text evidence="2">The sequence shown here is derived from an EMBL/GenBank/DDBJ whole genome shotgun (WGS) entry which is preliminary data.</text>
</comment>
<dbReference type="Proteomes" id="UP001550850">
    <property type="component" value="Unassembled WGS sequence"/>
</dbReference>
<feature type="region of interest" description="Disordered" evidence="1">
    <location>
        <begin position="176"/>
        <end position="200"/>
    </location>
</feature>